<dbReference type="Pfam" id="PF22677">
    <property type="entry name" value="Ble-like_N"/>
    <property type="match status" value="1"/>
</dbReference>
<comment type="caution">
    <text evidence="2">The sequence shown here is derived from an EMBL/GenBank/DDBJ whole genome shotgun (WGS) entry which is preliminary data.</text>
</comment>
<protein>
    <submittedName>
        <fullName evidence="2">Extradiol dioxygenase</fullName>
    </submittedName>
</protein>
<dbReference type="GO" id="GO:0051213">
    <property type="term" value="F:dioxygenase activity"/>
    <property type="evidence" value="ECO:0007669"/>
    <property type="project" value="UniProtKB-KW"/>
</dbReference>
<keyword evidence="3" id="KW-1185">Reference proteome</keyword>
<dbReference type="SUPFAM" id="SSF54593">
    <property type="entry name" value="Glyoxalase/Bleomycin resistance protein/Dihydroxybiphenyl dioxygenase"/>
    <property type="match status" value="1"/>
</dbReference>
<evidence type="ECO:0000313" key="2">
    <source>
        <dbReference type="EMBL" id="MCC9073030.1"/>
    </source>
</evidence>
<keyword evidence="2" id="KW-0560">Oxidoreductase</keyword>
<dbReference type="PANTHER" id="PTHR36503:SF2">
    <property type="entry name" value="BLR2408 PROTEIN"/>
    <property type="match status" value="1"/>
</dbReference>
<keyword evidence="2" id="KW-0223">Dioxygenase</keyword>
<gene>
    <name evidence="2" type="ORF">LNQ49_15730</name>
</gene>
<dbReference type="RefSeq" id="WP_229989981.1">
    <property type="nucleotide sequence ID" value="NZ_JAJJMO010000001.1"/>
</dbReference>
<reference evidence="2" key="1">
    <citation type="submission" date="2021-11" db="EMBL/GenBank/DDBJ databases">
        <title>Description of novel Flavobacterium species.</title>
        <authorList>
            <person name="Saticioglu I.B."/>
            <person name="Ay H."/>
            <person name="Altun S."/>
            <person name="Duman M."/>
        </authorList>
    </citation>
    <scope>NUCLEOTIDE SEQUENCE</scope>
    <source>
        <strain evidence="2">F-65</strain>
    </source>
</reference>
<feature type="domain" description="Glyoxalase/Bleomycin resistance-like N-terminal" evidence="1">
    <location>
        <begin position="5"/>
        <end position="43"/>
    </location>
</feature>
<evidence type="ECO:0000259" key="1">
    <source>
        <dbReference type="Pfam" id="PF22677"/>
    </source>
</evidence>
<dbReference type="EMBL" id="JAJJMO010000001">
    <property type="protein sequence ID" value="MCC9073030.1"/>
    <property type="molecule type" value="Genomic_DNA"/>
</dbReference>
<dbReference type="Gene3D" id="3.10.180.10">
    <property type="entry name" value="2,3-Dihydroxybiphenyl 1,2-Dioxygenase, domain 1"/>
    <property type="match status" value="1"/>
</dbReference>
<sequence length="135" mass="15104">MAKQIWLNLPVKDIEKSKAFFSKIGFTFNEDHDTPKSTCMLVGEGKFVIMLFEENMFADFSQNKLTDTKTSSEILISIDAENKGEVDALAKKVEEAGGTVFAPPAESQGWMYGCAFADLDGHRWNSLFMDFSKLS</sequence>
<accession>A0ABS8MW71</accession>
<proteinExistence type="predicted"/>
<dbReference type="PANTHER" id="PTHR36503">
    <property type="entry name" value="BLR2520 PROTEIN"/>
    <property type="match status" value="1"/>
</dbReference>
<name>A0ABS8MW71_9FLAO</name>
<dbReference type="InterPro" id="IPR029068">
    <property type="entry name" value="Glyas_Bleomycin-R_OHBP_Dase"/>
</dbReference>
<dbReference type="Proteomes" id="UP001430919">
    <property type="component" value="Unassembled WGS sequence"/>
</dbReference>
<organism evidence="2 3">
    <name type="scientific">Flavobacterium pisciphilum</name>
    <dbReference type="NCBI Taxonomy" id="2893755"/>
    <lineage>
        <taxon>Bacteria</taxon>
        <taxon>Pseudomonadati</taxon>
        <taxon>Bacteroidota</taxon>
        <taxon>Flavobacteriia</taxon>
        <taxon>Flavobacteriales</taxon>
        <taxon>Flavobacteriaceae</taxon>
        <taxon>Flavobacterium</taxon>
    </lineage>
</organism>
<evidence type="ECO:0000313" key="3">
    <source>
        <dbReference type="Proteomes" id="UP001430919"/>
    </source>
</evidence>
<dbReference type="InterPro" id="IPR053863">
    <property type="entry name" value="Glyoxy/Ble-like_N"/>
</dbReference>